<evidence type="ECO:0000313" key="2">
    <source>
        <dbReference type="Proteomes" id="UP000654075"/>
    </source>
</evidence>
<reference evidence="1" key="1">
    <citation type="submission" date="2021-02" db="EMBL/GenBank/DDBJ databases">
        <authorList>
            <person name="Dougan E. K."/>
            <person name="Rhodes N."/>
            <person name="Thang M."/>
            <person name="Chan C."/>
        </authorList>
    </citation>
    <scope>NUCLEOTIDE SEQUENCE</scope>
</reference>
<protein>
    <recommendedName>
        <fullName evidence="3">Fe2OG dioxygenase domain-containing protein</fullName>
    </recommendedName>
</protein>
<sequence length="706" mass="79114">METFARRASSLLVAGLATLAVGIAVRFAITRISWSSAKALEEPDAYRGARIVKTNAILLVLSKVEGGSLDQLAKDFCGIVITEVSRLPNLSHKTVYLCGDIAKAAGIKLWAAERVYVVRELSYGFGDDVAWPVVDVGRVPILVHGVGVYFRRFFDLNLDCFNWIQSEHIFQNLTESTKPGVAHRTGIYLTPVEKCGEEVHFRLLRCSSNFSGPTVNFGTSDKHIIETLNQEAAGIFQNWAPLNHVLAQIYNNAPAKADQKQTKAKIKGHSDKTKDMPVDGSMAFCTFYDQLERLQPLDSDSFDYGHKGISGLTKLIFRLKSCVANRPGCNLKPKFSVTLYPNSVFFMPLSTNQLYTHEIQPGGLDVHLLPTRMGYVARCSETEAVHKDGQTFLKMFGDRRVQLEPPTREGMNHLRSLYAEENFSDVTIDYSKYGPILFSMNEGDYAKPLLDNRSTNFRLLEVCTDSNLFEELLASVQFENVGKGRQGTVLVKPDGTRGIPIVRTTTKYASTAQCFQSLHVRLAQQIRKLAWLPVDFNNALIESYTNAYTTMAFHSDQALDLEEGSSIALFSCYRHPELASPPRRLVVESKEPGGGRFEIPLTHNSVVVFSLETNRQFKHKIVLDTAGCPPENQWLGVTFRTSKAFVKFPAGRACFEDGTPLTLANDDQRRQFYKLRQLENEQTDFIYPCLTFTISESDMMPLKLVN</sequence>
<accession>A0A813EG68</accession>
<dbReference type="InterPro" id="IPR037151">
    <property type="entry name" value="AlkB-like_sf"/>
</dbReference>
<gene>
    <name evidence="1" type="ORF">PGLA1383_LOCUS15551</name>
</gene>
<dbReference type="Gene3D" id="2.60.120.590">
    <property type="entry name" value="Alpha-ketoglutarate-dependent dioxygenase AlkB-like"/>
    <property type="match status" value="1"/>
</dbReference>
<dbReference type="AlphaFoldDB" id="A0A813EG68"/>
<dbReference type="PANTHER" id="PTHR31212:SF4">
    <property type="entry name" value="ALPHA-KETOGLUTARATE-DEPENDENT DIOXYGENASE ALKB HOMOLOG 3"/>
    <property type="match status" value="1"/>
</dbReference>
<keyword evidence="2" id="KW-1185">Reference proteome</keyword>
<dbReference type="OrthoDB" id="5323033at2759"/>
<proteinExistence type="predicted"/>
<dbReference type="EMBL" id="CAJNNV010009182">
    <property type="protein sequence ID" value="CAE8597100.1"/>
    <property type="molecule type" value="Genomic_DNA"/>
</dbReference>
<dbReference type="GO" id="GO:0051213">
    <property type="term" value="F:dioxygenase activity"/>
    <property type="evidence" value="ECO:0007669"/>
    <property type="project" value="InterPro"/>
</dbReference>
<organism evidence="1 2">
    <name type="scientific">Polarella glacialis</name>
    <name type="common">Dinoflagellate</name>
    <dbReference type="NCBI Taxonomy" id="89957"/>
    <lineage>
        <taxon>Eukaryota</taxon>
        <taxon>Sar</taxon>
        <taxon>Alveolata</taxon>
        <taxon>Dinophyceae</taxon>
        <taxon>Suessiales</taxon>
        <taxon>Suessiaceae</taxon>
        <taxon>Polarella</taxon>
    </lineage>
</organism>
<evidence type="ECO:0008006" key="3">
    <source>
        <dbReference type="Google" id="ProtNLM"/>
    </source>
</evidence>
<name>A0A813EG68_POLGL</name>
<dbReference type="Proteomes" id="UP000654075">
    <property type="component" value="Unassembled WGS sequence"/>
</dbReference>
<dbReference type="GO" id="GO:0006307">
    <property type="term" value="P:DNA alkylation repair"/>
    <property type="evidence" value="ECO:0007669"/>
    <property type="project" value="InterPro"/>
</dbReference>
<comment type="caution">
    <text evidence="1">The sequence shown here is derived from an EMBL/GenBank/DDBJ whole genome shotgun (WGS) entry which is preliminary data.</text>
</comment>
<dbReference type="SUPFAM" id="SSF51197">
    <property type="entry name" value="Clavaminate synthase-like"/>
    <property type="match status" value="1"/>
</dbReference>
<evidence type="ECO:0000313" key="1">
    <source>
        <dbReference type="EMBL" id="CAE8597100.1"/>
    </source>
</evidence>
<dbReference type="PANTHER" id="PTHR31212">
    <property type="entry name" value="ALPHA-KETOGLUTARATE-DEPENDENT DIOXYGENASE ALKB HOMOLOG 3"/>
    <property type="match status" value="1"/>
</dbReference>
<dbReference type="InterPro" id="IPR032854">
    <property type="entry name" value="ALKBH3"/>
</dbReference>
<dbReference type="OMA" id="NRIYTHE"/>